<name>A0A8E2IBL1_9BACI</name>
<proteinExistence type="predicted"/>
<accession>A0A8E2IBL1</accession>
<evidence type="ECO:0000313" key="3">
    <source>
        <dbReference type="Proteomes" id="UP000189761"/>
    </source>
</evidence>
<dbReference type="EMBL" id="MTLA01000145">
    <property type="protein sequence ID" value="OOP67955.1"/>
    <property type="molecule type" value="Genomic_DNA"/>
</dbReference>
<feature type="signal peptide" evidence="1">
    <location>
        <begin position="1"/>
        <end position="22"/>
    </location>
</feature>
<comment type="caution">
    <text evidence="2">The sequence shown here is derived from an EMBL/GenBank/DDBJ whole genome shotgun (WGS) entry which is preliminary data.</text>
</comment>
<dbReference type="RefSeq" id="WP_071976434.1">
    <property type="nucleotide sequence ID" value="NZ_CP065424.1"/>
</dbReference>
<reference evidence="2 3" key="1">
    <citation type="submission" date="2017-01" db="EMBL/GenBank/DDBJ databases">
        <title>Draft genome sequence of Bacillus oleronius.</title>
        <authorList>
            <person name="Allam M."/>
        </authorList>
    </citation>
    <scope>NUCLEOTIDE SEQUENCE [LARGE SCALE GENOMIC DNA]</scope>
    <source>
        <strain evidence="2 3">DSM 9356</strain>
    </source>
</reference>
<gene>
    <name evidence="2" type="ORF">BWZ43_13230</name>
</gene>
<dbReference type="Proteomes" id="UP000189761">
    <property type="component" value="Unassembled WGS sequence"/>
</dbReference>
<organism evidence="2 3">
    <name type="scientific">Heyndrickxia oleronia</name>
    <dbReference type="NCBI Taxonomy" id="38875"/>
    <lineage>
        <taxon>Bacteria</taxon>
        <taxon>Bacillati</taxon>
        <taxon>Bacillota</taxon>
        <taxon>Bacilli</taxon>
        <taxon>Bacillales</taxon>
        <taxon>Bacillaceae</taxon>
        <taxon>Heyndrickxia</taxon>
    </lineage>
</organism>
<dbReference type="PROSITE" id="PS51257">
    <property type="entry name" value="PROKAR_LIPOPROTEIN"/>
    <property type="match status" value="1"/>
</dbReference>
<dbReference type="AlphaFoldDB" id="A0A8E2IBL1"/>
<keyword evidence="3" id="KW-1185">Reference proteome</keyword>
<feature type="chain" id="PRO_5039050288" description="Lipoprotein" evidence="1">
    <location>
        <begin position="23"/>
        <end position="483"/>
    </location>
</feature>
<evidence type="ECO:0000313" key="2">
    <source>
        <dbReference type="EMBL" id="OOP67955.1"/>
    </source>
</evidence>
<sequence length="483" mass="55569">MKRKLHRVLTLILLLMMATLMGCTSRDFSIGGKIAPPVNERITIKGTWKIAEFITADEGHANKSDQIQDYIGKTAKFNHEVCVFGKDECLKPEYKMINVSAVDYMQNKFKITPEQIGIHDKRMDIITVTSNNQIFYEFMKVNDQTLYVSVEDGFFKLEKRSENVHIGKKNNDLKNTKINASITSEDKNPFKSGLLLGIRSQDNTYKTLWISYINKKLHPVMETEQLFVPRKKGFWEIGYKKANEGVGGSLYVKPDVAAPSKLELKSRNILTENSERRIVFVGNDYIGTERFQRYQVLPIDHISGGKGITLSDVTIKHSSNALIRSSEAFIASLEKKKAQLLNPEPIEDNFILERRNGHWIIRGRLYYKQPIGSKNYEDFDINVMVPSKLIQYDEMNIPWGEIKSKMPWVIDAYESPNKDLLILISTDTIYIYSLENGNISKHPLKEIPLNEGDSIVMAEWSLGHYVEKWGEIVQRKFIPFKEK</sequence>
<keyword evidence="1" id="KW-0732">Signal</keyword>
<evidence type="ECO:0000256" key="1">
    <source>
        <dbReference type="SAM" id="SignalP"/>
    </source>
</evidence>
<protein>
    <recommendedName>
        <fullName evidence="4">Lipoprotein</fullName>
    </recommendedName>
</protein>
<evidence type="ECO:0008006" key="4">
    <source>
        <dbReference type="Google" id="ProtNLM"/>
    </source>
</evidence>